<dbReference type="EMBL" id="CP123498">
    <property type="protein sequence ID" value="WGL95852.1"/>
    <property type="molecule type" value="Genomic_DNA"/>
</dbReference>
<dbReference type="RefSeq" id="WP_280629591.1">
    <property type="nucleotide sequence ID" value="NZ_CP123498.1"/>
</dbReference>
<evidence type="ECO:0000313" key="2">
    <source>
        <dbReference type="EMBL" id="WGL95852.1"/>
    </source>
</evidence>
<sequence length="89" mass="9703">MVLLLFKLIAGSLFPFILAPEFIIIVLLLLLKPSPMVPFTTSGPSQVVVSPEVPQAPLASKLTTTDARINAELTNKSSIFTFIMFDILN</sequence>
<proteinExistence type="predicted"/>
<organism evidence="2 3">
    <name type="scientific">Arsenophonus nasoniae</name>
    <name type="common">son-killer infecting Nasonia vitripennis</name>
    <dbReference type="NCBI Taxonomy" id="638"/>
    <lineage>
        <taxon>Bacteria</taxon>
        <taxon>Pseudomonadati</taxon>
        <taxon>Pseudomonadota</taxon>
        <taxon>Gammaproteobacteria</taxon>
        <taxon>Enterobacterales</taxon>
        <taxon>Morganellaceae</taxon>
        <taxon>Arsenophonus</taxon>
    </lineage>
</organism>
<feature type="transmembrane region" description="Helical" evidence="1">
    <location>
        <begin position="12"/>
        <end position="31"/>
    </location>
</feature>
<dbReference type="AlphaFoldDB" id="A0AA95K8E7"/>
<evidence type="ECO:0000256" key="1">
    <source>
        <dbReference type="SAM" id="Phobius"/>
    </source>
</evidence>
<keyword evidence="1" id="KW-0812">Transmembrane</keyword>
<protein>
    <submittedName>
        <fullName evidence="2">Uncharacterized protein</fullName>
    </submittedName>
</protein>
<keyword evidence="1" id="KW-1133">Transmembrane helix</keyword>
<gene>
    <name evidence="2" type="ORF">QE207_04465</name>
</gene>
<accession>A0AA95K8E7</accession>
<reference evidence="2" key="1">
    <citation type="submission" date="2023-04" db="EMBL/GenBank/DDBJ databases">
        <title>Genome dynamics across the evolutionary transition to endosymbiosis.</title>
        <authorList>
            <person name="Siozios S."/>
            <person name="Nadal-Jimenez P."/>
            <person name="Azagi T."/>
            <person name="Sprong H."/>
            <person name="Frost C.L."/>
            <person name="Parratt S.R."/>
            <person name="Taylor G."/>
            <person name="Brettell L."/>
            <person name="Lew K.C."/>
            <person name="Croft L."/>
            <person name="King K.C."/>
            <person name="Brockhurst M.A."/>
            <person name="Hypsa V."/>
            <person name="Novakova E."/>
            <person name="Darby A.C."/>
            <person name="Hurst G.D.D."/>
        </authorList>
    </citation>
    <scope>NUCLEOTIDE SEQUENCE</scope>
    <source>
        <strain evidence="2">AIh</strain>
    </source>
</reference>
<evidence type="ECO:0000313" key="3">
    <source>
        <dbReference type="Proteomes" id="UP001177597"/>
    </source>
</evidence>
<name>A0AA95K8E7_9GAMM</name>
<keyword evidence="1" id="KW-0472">Membrane</keyword>
<dbReference type="Proteomes" id="UP001177597">
    <property type="component" value="Chromosome"/>
</dbReference>